<proteinExistence type="predicted"/>
<gene>
    <name evidence="2" type="ORF">Dsin_011281</name>
</gene>
<evidence type="ECO:0000256" key="1">
    <source>
        <dbReference type="SAM" id="MobiDB-lite"/>
    </source>
</evidence>
<comment type="caution">
    <text evidence="2">The sequence shown here is derived from an EMBL/GenBank/DDBJ whole genome shotgun (WGS) entry which is preliminary data.</text>
</comment>
<keyword evidence="3" id="KW-1185">Reference proteome</keyword>
<sequence length="131" mass="14556">MENLAASASLALSNKFLWDEKVSGGDTGSAPAPARIKTEKGFTHFSFFTERERERDTDRRRIDTRKEVKEGGDNNNKKQEKKQSEAVKGGDTIQKLLLELKPINGDTASAPAPTPFHTRARSKESEKIVLV</sequence>
<feature type="region of interest" description="Disordered" evidence="1">
    <location>
        <begin position="49"/>
        <end position="90"/>
    </location>
</feature>
<protein>
    <submittedName>
        <fullName evidence="2">Uncharacterized protein</fullName>
    </submittedName>
</protein>
<dbReference type="Proteomes" id="UP001281410">
    <property type="component" value="Unassembled WGS sequence"/>
</dbReference>
<accession>A0AAE0EDG3</accession>
<feature type="compositionally biased region" description="Basic and acidic residues" evidence="1">
    <location>
        <begin position="49"/>
        <end position="85"/>
    </location>
</feature>
<dbReference type="EMBL" id="JANJYJ010000003">
    <property type="protein sequence ID" value="KAK3224256.1"/>
    <property type="molecule type" value="Genomic_DNA"/>
</dbReference>
<reference evidence="2" key="1">
    <citation type="journal article" date="2023" name="Plant J.">
        <title>Genome sequences and population genomics provide insights into the demographic history, inbreeding, and mutation load of two 'living fossil' tree species of Dipteronia.</title>
        <authorList>
            <person name="Feng Y."/>
            <person name="Comes H.P."/>
            <person name="Chen J."/>
            <person name="Zhu S."/>
            <person name="Lu R."/>
            <person name="Zhang X."/>
            <person name="Li P."/>
            <person name="Qiu J."/>
            <person name="Olsen K.M."/>
            <person name="Qiu Y."/>
        </authorList>
    </citation>
    <scope>NUCLEOTIDE SEQUENCE</scope>
    <source>
        <strain evidence="2">NBL</strain>
    </source>
</reference>
<name>A0AAE0EDG3_9ROSI</name>
<feature type="region of interest" description="Disordered" evidence="1">
    <location>
        <begin position="104"/>
        <end position="131"/>
    </location>
</feature>
<feature type="compositionally biased region" description="Basic and acidic residues" evidence="1">
    <location>
        <begin position="121"/>
        <end position="131"/>
    </location>
</feature>
<organism evidence="2 3">
    <name type="scientific">Dipteronia sinensis</name>
    <dbReference type="NCBI Taxonomy" id="43782"/>
    <lineage>
        <taxon>Eukaryota</taxon>
        <taxon>Viridiplantae</taxon>
        <taxon>Streptophyta</taxon>
        <taxon>Embryophyta</taxon>
        <taxon>Tracheophyta</taxon>
        <taxon>Spermatophyta</taxon>
        <taxon>Magnoliopsida</taxon>
        <taxon>eudicotyledons</taxon>
        <taxon>Gunneridae</taxon>
        <taxon>Pentapetalae</taxon>
        <taxon>rosids</taxon>
        <taxon>malvids</taxon>
        <taxon>Sapindales</taxon>
        <taxon>Sapindaceae</taxon>
        <taxon>Hippocastanoideae</taxon>
        <taxon>Acereae</taxon>
        <taxon>Dipteronia</taxon>
    </lineage>
</organism>
<dbReference type="AlphaFoldDB" id="A0AAE0EDG3"/>
<evidence type="ECO:0000313" key="2">
    <source>
        <dbReference type="EMBL" id="KAK3224256.1"/>
    </source>
</evidence>
<evidence type="ECO:0000313" key="3">
    <source>
        <dbReference type="Proteomes" id="UP001281410"/>
    </source>
</evidence>